<reference evidence="1 2" key="1">
    <citation type="submission" date="2012-01" db="EMBL/GenBank/DDBJ databases">
        <title>Complete sequence of Desulfotomaculum gibsoniae DSM 7213.</title>
        <authorList>
            <consortium name="US DOE Joint Genome Institute"/>
            <person name="Lucas S."/>
            <person name="Han J."/>
            <person name="Lapidus A."/>
            <person name="Cheng J.-F."/>
            <person name="Goodwin L."/>
            <person name="Pitluck S."/>
            <person name="Peters L."/>
            <person name="Ovchinnikova G."/>
            <person name="Teshima H."/>
            <person name="Detter J.C."/>
            <person name="Han C."/>
            <person name="Tapia R."/>
            <person name="Land M."/>
            <person name="Hauser L."/>
            <person name="Kyrpides N."/>
            <person name="Ivanova N."/>
            <person name="Pagani I."/>
            <person name="Parshina S."/>
            <person name="Plugge C."/>
            <person name="Muyzer G."/>
            <person name="Kuever J."/>
            <person name="Ivanova A."/>
            <person name="Nazina T."/>
            <person name="Klenk H.-P."/>
            <person name="Brambilla E."/>
            <person name="Spring S."/>
            <person name="Stams A.F."/>
            <person name="Woyke T."/>
        </authorList>
    </citation>
    <scope>NUCLEOTIDE SEQUENCE [LARGE SCALE GENOMIC DNA]</scope>
    <source>
        <strain evidence="1 2">DSM 7213</strain>
    </source>
</reference>
<dbReference type="AlphaFoldDB" id="R4KJ27"/>
<evidence type="ECO:0000313" key="2">
    <source>
        <dbReference type="Proteomes" id="UP000013520"/>
    </source>
</evidence>
<dbReference type="OrthoDB" id="1785151at2"/>
<gene>
    <name evidence="1" type="ORF">Desgi_3273</name>
</gene>
<dbReference type="RefSeq" id="WP_006524155.1">
    <property type="nucleotide sequence ID" value="NC_021184.1"/>
</dbReference>
<dbReference type="eggNOG" id="ENOG503261H">
    <property type="taxonomic scope" value="Bacteria"/>
</dbReference>
<dbReference type="Proteomes" id="UP000013520">
    <property type="component" value="Chromosome"/>
</dbReference>
<dbReference type="HOGENOM" id="CLU_986006_0_0_9"/>
<organism evidence="1 2">
    <name type="scientific">Desulfoscipio gibsoniae DSM 7213</name>
    <dbReference type="NCBI Taxonomy" id="767817"/>
    <lineage>
        <taxon>Bacteria</taxon>
        <taxon>Bacillati</taxon>
        <taxon>Bacillota</taxon>
        <taxon>Clostridia</taxon>
        <taxon>Eubacteriales</taxon>
        <taxon>Desulfallaceae</taxon>
        <taxon>Desulfoscipio</taxon>
    </lineage>
</organism>
<accession>R4KJ27</accession>
<evidence type="ECO:0000313" key="1">
    <source>
        <dbReference type="EMBL" id="AGL02619.1"/>
    </source>
</evidence>
<sequence>MLQWYIEDAGGGCRAFSEVLVLVCEQPRLIYQRFLPLTWDNKMSMEEIACRKVLEMMREAGVKRDDYLYVCSGNIFFGLHKWLTENGYHWETAKMEGLAHEVAENTFQQQIISAGFPAEIRLEERNYRDYYRQVDAWIKENATRIQYIKDMKVRCKPARLRYLLKGNAGSARTCSHCRKKILPYSPMVQYRFREFGKKKSRYYHPDCSPVKPHKNKLQQARIDWQGEVLNGVILPTRETQPCKICGQDVPTGTKAVHARRDRELIFGHPNCFKSLNKDTCTE</sequence>
<proteinExistence type="predicted"/>
<dbReference type="KEGG" id="dgi:Desgi_3273"/>
<protein>
    <submittedName>
        <fullName evidence="1">Uncharacterized protein</fullName>
    </submittedName>
</protein>
<dbReference type="EMBL" id="CP003273">
    <property type="protein sequence ID" value="AGL02619.1"/>
    <property type="molecule type" value="Genomic_DNA"/>
</dbReference>
<name>R4KJ27_9FIRM</name>
<keyword evidence="2" id="KW-1185">Reference proteome</keyword>